<keyword evidence="2" id="KW-1185">Reference proteome</keyword>
<organism evidence="1 2">
    <name type="scientific">Pseudoloma neurophilia</name>
    <dbReference type="NCBI Taxonomy" id="146866"/>
    <lineage>
        <taxon>Eukaryota</taxon>
        <taxon>Fungi</taxon>
        <taxon>Fungi incertae sedis</taxon>
        <taxon>Microsporidia</taxon>
        <taxon>Pseudoloma</taxon>
    </lineage>
</organism>
<accession>A0A0R0M3J0</accession>
<name>A0A0R0M3J0_9MICR</name>
<dbReference type="VEuPathDB" id="MicrosporidiaDB:M153_4050002160"/>
<evidence type="ECO:0000313" key="2">
    <source>
        <dbReference type="Proteomes" id="UP000051530"/>
    </source>
</evidence>
<reference evidence="1 2" key="1">
    <citation type="submission" date="2015-07" db="EMBL/GenBank/DDBJ databases">
        <title>The genome of Pseudoloma neurophilia, a relevant intracellular parasite of the zebrafish.</title>
        <authorList>
            <person name="Ndikumana S."/>
            <person name="Pelin A."/>
            <person name="Sanders J."/>
            <person name="Corradi N."/>
        </authorList>
    </citation>
    <scope>NUCLEOTIDE SEQUENCE [LARGE SCALE GENOMIC DNA]</scope>
    <source>
        <strain evidence="1 2">MK1</strain>
    </source>
</reference>
<evidence type="ECO:0000313" key="1">
    <source>
        <dbReference type="EMBL" id="KRH94052.1"/>
    </source>
</evidence>
<comment type="caution">
    <text evidence="1">The sequence shown here is derived from an EMBL/GenBank/DDBJ whole genome shotgun (WGS) entry which is preliminary data.</text>
</comment>
<dbReference type="EMBL" id="LGUB01000146">
    <property type="protein sequence ID" value="KRH94052.1"/>
    <property type="molecule type" value="Genomic_DNA"/>
</dbReference>
<protein>
    <submittedName>
        <fullName evidence="1">Uncharacterized protein</fullName>
    </submittedName>
</protein>
<dbReference type="Proteomes" id="UP000051530">
    <property type="component" value="Unassembled WGS sequence"/>
</dbReference>
<proteinExistence type="predicted"/>
<sequence length="42" mass="5092">MRKKYNNFHSRIKKLLYLSVQNVKFSTSYKGLQPVNQRIIHL</sequence>
<gene>
    <name evidence="1" type="ORF">M153_4050002160</name>
</gene>
<dbReference type="AlphaFoldDB" id="A0A0R0M3J0"/>